<comment type="subcellular location">
    <subcellularLocation>
        <location evidence="1">Cell membrane</location>
        <topology evidence="1">Multi-pass membrane protein</topology>
    </subcellularLocation>
</comment>
<evidence type="ECO:0000256" key="1">
    <source>
        <dbReference type="ARBA" id="ARBA00004651"/>
    </source>
</evidence>
<evidence type="ECO:0000256" key="3">
    <source>
        <dbReference type="ARBA" id="ARBA00022475"/>
    </source>
</evidence>
<evidence type="ECO:0000256" key="8">
    <source>
        <dbReference type="SAM" id="Phobius"/>
    </source>
</evidence>
<evidence type="ECO:0000313" key="11">
    <source>
        <dbReference type="Proteomes" id="UP001500166"/>
    </source>
</evidence>
<feature type="transmembrane region" description="Helical" evidence="8">
    <location>
        <begin position="66"/>
        <end position="90"/>
    </location>
</feature>
<feature type="transmembrane region" description="Helical" evidence="8">
    <location>
        <begin position="260"/>
        <end position="283"/>
    </location>
</feature>
<dbReference type="SUPFAM" id="SSF103473">
    <property type="entry name" value="MFS general substrate transporter"/>
    <property type="match status" value="1"/>
</dbReference>
<accession>A0ABN2Y1X5</accession>
<feature type="transmembrane region" description="Helical" evidence="8">
    <location>
        <begin position="41"/>
        <end position="60"/>
    </location>
</feature>
<dbReference type="RefSeq" id="WP_344225184.1">
    <property type="nucleotide sequence ID" value="NZ_BAAAQA010000025.1"/>
</dbReference>
<keyword evidence="2" id="KW-0813">Transport</keyword>
<comment type="caution">
    <text evidence="10">The sequence shown here is derived from an EMBL/GenBank/DDBJ whole genome shotgun (WGS) entry which is preliminary data.</text>
</comment>
<dbReference type="PANTHER" id="PTHR43045">
    <property type="entry name" value="SHIKIMATE TRANSPORTER"/>
    <property type="match status" value="1"/>
</dbReference>
<dbReference type="PANTHER" id="PTHR43045:SF1">
    <property type="entry name" value="SHIKIMATE TRANSPORTER"/>
    <property type="match status" value="1"/>
</dbReference>
<feature type="transmembrane region" description="Helical" evidence="8">
    <location>
        <begin position="351"/>
        <end position="375"/>
    </location>
</feature>
<protein>
    <submittedName>
        <fullName evidence="10">MFS transporter</fullName>
    </submittedName>
</protein>
<feature type="domain" description="Major facilitator superfamily (MFS) profile" evidence="9">
    <location>
        <begin position="29"/>
        <end position="446"/>
    </location>
</feature>
<feature type="transmembrane region" description="Helical" evidence="8">
    <location>
        <begin position="102"/>
        <end position="120"/>
    </location>
</feature>
<feature type="transmembrane region" description="Helical" evidence="8">
    <location>
        <begin position="205"/>
        <end position="222"/>
    </location>
</feature>
<organism evidence="10 11">
    <name type="scientific">Kocuria atrinae</name>
    <dbReference type="NCBI Taxonomy" id="592377"/>
    <lineage>
        <taxon>Bacteria</taxon>
        <taxon>Bacillati</taxon>
        <taxon>Actinomycetota</taxon>
        <taxon>Actinomycetes</taxon>
        <taxon>Micrococcales</taxon>
        <taxon>Micrococcaceae</taxon>
        <taxon>Kocuria</taxon>
    </lineage>
</organism>
<dbReference type="Pfam" id="PF07690">
    <property type="entry name" value="MFS_1"/>
    <property type="match status" value="1"/>
</dbReference>
<dbReference type="InterPro" id="IPR036259">
    <property type="entry name" value="MFS_trans_sf"/>
</dbReference>
<dbReference type="InterPro" id="IPR011701">
    <property type="entry name" value="MFS"/>
</dbReference>
<dbReference type="Gene3D" id="1.20.1250.20">
    <property type="entry name" value="MFS general substrate transporter like domains"/>
    <property type="match status" value="2"/>
</dbReference>
<dbReference type="EMBL" id="BAAAQA010000025">
    <property type="protein sequence ID" value="GAA2120966.1"/>
    <property type="molecule type" value="Genomic_DNA"/>
</dbReference>
<evidence type="ECO:0000256" key="4">
    <source>
        <dbReference type="ARBA" id="ARBA00022692"/>
    </source>
</evidence>
<feature type="transmembrane region" description="Helical" evidence="8">
    <location>
        <begin position="126"/>
        <end position="146"/>
    </location>
</feature>
<evidence type="ECO:0000256" key="2">
    <source>
        <dbReference type="ARBA" id="ARBA00022448"/>
    </source>
</evidence>
<keyword evidence="6 8" id="KW-0472">Membrane</keyword>
<evidence type="ECO:0000313" key="10">
    <source>
        <dbReference type="EMBL" id="GAA2120966.1"/>
    </source>
</evidence>
<evidence type="ECO:0000256" key="7">
    <source>
        <dbReference type="SAM" id="MobiDB-lite"/>
    </source>
</evidence>
<sequence length="461" mass="47947">MSSTSASPAGGVDPAPTQRVHDPKKARRALWGAYVGTSLEWYDFFLFGTTSAIVFAPLFFGGDDPALATISSFLLFGVGFIARPVGALLAGHFGDRIGRRTILMITIVAMGVASTLIGLLPTYETAGLVAPILLGVLRFVQGMAAGGEWGGATLMAVENAPEGKRGFYGAVVQLGSPTGTILSSVIVAAVVAASGEQFLEGAWRIPYLISILLVAVGVWIRLKVDETDDFKDAEAAKAAAPAEKESAPVVEIIRTVPGRLLVGIGTYLFGNAGFFMLTTFMISYVVDELGLPSTVILNAITWGAVAQIVTMFAAGKIADKTSPSTVVVAGYVIAALVAFPIFWLMDTRSTAMITVALILGLGFASIAYAPVGTVLTQLFPVKIRYSAIALSANLAGVVAGFMPALAATILVATGGGSTGPAILLFVIAVISLVSSIIARIMIRRDDAQGVDQISGDLLNRK</sequence>
<dbReference type="Proteomes" id="UP001500166">
    <property type="component" value="Unassembled WGS sequence"/>
</dbReference>
<keyword evidence="5 8" id="KW-1133">Transmembrane helix</keyword>
<dbReference type="PROSITE" id="PS50850">
    <property type="entry name" value="MFS"/>
    <property type="match status" value="1"/>
</dbReference>
<feature type="transmembrane region" description="Helical" evidence="8">
    <location>
        <begin position="167"/>
        <end position="193"/>
    </location>
</feature>
<feature type="transmembrane region" description="Helical" evidence="8">
    <location>
        <begin position="387"/>
        <end position="410"/>
    </location>
</feature>
<keyword evidence="11" id="KW-1185">Reference proteome</keyword>
<keyword evidence="3" id="KW-1003">Cell membrane</keyword>
<name>A0ABN2Y1X5_9MICC</name>
<dbReference type="CDD" id="cd17369">
    <property type="entry name" value="MFS_ShiA_like"/>
    <property type="match status" value="1"/>
</dbReference>
<feature type="region of interest" description="Disordered" evidence="7">
    <location>
        <begin position="1"/>
        <end position="21"/>
    </location>
</feature>
<gene>
    <name evidence="10" type="ORF">GCM10009824_23160</name>
</gene>
<proteinExistence type="predicted"/>
<keyword evidence="4 8" id="KW-0812">Transmembrane</keyword>
<feature type="transmembrane region" description="Helical" evidence="8">
    <location>
        <begin position="326"/>
        <end position="345"/>
    </location>
</feature>
<dbReference type="InterPro" id="IPR020846">
    <property type="entry name" value="MFS_dom"/>
</dbReference>
<evidence type="ECO:0000256" key="6">
    <source>
        <dbReference type="ARBA" id="ARBA00023136"/>
    </source>
</evidence>
<feature type="transmembrane region" description="Helical" evidence="8">
    <location>
        <begin position="295"/>
        <end position="314"/>
    </location>
</feature>
<reference evidence="10 11" key="1">
    <citation type="journal article" date="2019" name="Int. J. Syst. Evol. Microbiol.">
        <title>The Global Catalogue of Microorganisms (GCM) 10K type strain sequencing project: providing services to taxonomists for standard genome sequencing and annotation.</title>
        <authorList>
            <consortium name="The Broad Institute Genomics Platform"/>
            <consortium name="The Broad Institute Genome Sequencing Center for Infectious Disease"/>
            <person name="Wu L."/>
            <person name="Ma J."/>
        </authorList>
    </citation>
    <scope>NUCLEOTIDE SEQUENCE [LARGE SCALE GENOMIC DNA]</scope>
    <source>
        <strain evidence="10 11">JCM 15914</strain>
    </source>
</reference>
<evidence type="ECO:0000256" key="5">
    <source>
        <dbReference type="ARBA" id="ARBA00022989"/>
    </source>
</evidence>
<evidence type="ECO:0000259" key="9">
    <source>
        <dbReference type="PROSITE" id="PS50850"/>
    </source>
</evidence>
<feature type="transmembrane region" description="Helical" evidence="8">
    <location>
        <begin position="422"/>
        <end position="442"/>
    </location>
</feature>